<dbReference type="PRINTS" id="PR00019">
    <property type="entry name" value="LEURICHRPT"/>
</dbReference>
<evidence type="ECO:0000313" key="5">
    <source>
        <dbReference type="Ensembl" id="ENSLLTP00000001370.1"/>
    </source>
</evidence>
<name>A0A8C5REB6_LATLA</name>
<keyword evidence="6" id="KW-1185">Reference proteome</keyword>
<dbReference type="AlphaFoldDB" id="A0A8C5REB6"/>
<dbReference type="FunFam" id="3.80.10.10:FF:000206">
    <property type="entry name" value="leucine-rich repeat-containing protein 40"/>
    <property type="match status" value="1"/>
</dbReference>
<dbReference type="PANTHER" id="PTHR48051">
    <property type="match status" value="1"/>
</dbReference>
<accession>A0A8C5REB6</accession>
<dbReference type="Pfam" id="PF13855">
    <property type="entry name" value="LRR_8"/>
    <property type="match status" value="3"/>
</dbReference>
<keyword evidence="2" id="KW-0677">Repeat</keyword>
<dbReference type="SMART" id="SM00364">
    <property type="entry name" value="LRR_BAC"/>
    <property type="match status" value="9"/>
</dbReference>
<evidence type="ECO:0000256" key="2">
    <source>
        <dbReference type="ARBA" id="ARBA00022737"/>
    </source>
</evidence>
<evidence type="ECO:0000259" key="4">
    <source>
        <dbReference type="Pfam" id="PF23598"/>
    </source>
</evidence>
<sequence length="613" mass="69189">MSGARRRGAGHSLAGFRRGAGQDEANAAAIPQGLLRAARKSGQLNLSGRELTEVPLHIWRINLDTPEEAHQNLSFTGADRWWEQTDLNKLILSSNKLQCLSDDIKLLPALTVLDVHDNQLTSLPSAIGSLENLQKLNVSHNKLQKIPEELTQLKHLRSLLLQHNELYHLPDEFRQLVSLEELDISNNHISGIPTSFAFLINLVRLNLGSNQLRDLPKEISAMKNLRQLDCTKNFLENIPPELGNMVSLEQLYLRRNKLCYLPDFHSCTYLKELHIGENQIEVLRAEQLKYLNSLCVLELRDNKLKSLPDEITLLQGLERLDLSNNDISNLPCKLGNLSQLKFLALEGNPLRAIRRDILQKGTQEILKYLRSKIQDDEIINPNGEFPMTAMTLPSQSKINMHAITVLKTLDYSEKQAVIIPDEVLNAVGDNPVSNVNFSKNNLTEIPARIVELKESVSDINLSFNKLSSVSLELCMLHRLTHLELRNNILTSLPDEMEALTKLRIINIAFNRFKIFPYVLYRIVTLEAILLGNNQIGSLDPQQLKKMEKLSTLDLQNNDLLQIPPELGNCDNLRVLLLEGNPFRTPRAAILAKGTAAVLEYLRSRIPTVAADMN</sequence>
<dbReference type="GO" id="GO:0005737">
    <property type="term" value="C:cytoplasm"/>
    <property type="evidence" value="ECO:0007669"/>
    <property type="project" value="TreeGrafter"/>
</dbReference>
<reference evidence="5" key="1">
    <citation type="submission" date="2025-08" db="UniProtKB">
        <authorList>
            <consortium name="Ensembl"/>
        </authorList>
    </citation>
    <scope>IDENTIFICATION</scope>
</reference>
<dbReference type="InterPro" id="IPR032675">
    <property type="entry name" value="LRR_dom_sf"/>
</dbReference>
<dbReference type="InterPro" id="IPR050216">
    <property type="entry name" value="LRR_domain-containing"/>
</dbReference>
<dbReference type="Pfam" id="PF23598">
    <property type="entry name" value="LRR_14"/>
    <property type="match status" value="1"/>
</dbReference>
<evidence type="ECO:0000256" key="1">
    <source>
        <dbReference type="ARBA" id="ARBA00022614"/>
    </source>
</evidence>
<feature type="domain" description="Disease resistance R13L4/SHOC-2-like LRR" evidence="4">
    <location>
        <begin position="148"/>
        <end position="254"/>
    </location>
</feature>
<dbReference type="PANTHER" id="PTHR48051:SF1">
    <property type="entry name" value="RAS SUPPRESSOR PROTEIN 1"/>
    <property type="match status" value="1"/>
</dbReference>
<dbReference type="Proteomes" id="UP000694406">
    <property type="component" value="Unplaced"/>
</dbReference>
<dbReference type="InterPro" id="IPR055414">
    <property type="entry name" value="LRR_R13L4/SHOC2-like"/>
</dbReference>
<evidence type="ECO:0000256" key="3">
    <source>
        <dbReference type="ARBA" id="ARBA00071450"/>
    </source>
</evidence>
<dbReference type="Ensembl" id="ENSLLTT00000001423.1">
    <property type="protein sequence ID" value="ENSLLTP00000001370.1"/>
    <property type="gene ID" value="ENSLLTG00000001063.1"/>
</dbReference>
<dbReference type="SMART" id="SM00369">
    <property type="entry name" value="LRR_TYP"/>
    <property type="match status" value="11"/>
</dbReference>
<proteinExistence type="predicted"/>
<dbReference type="FunFam" id="3.80.10.10:FF:000116">
    <property type="entry name" value="Leucine-rich repeat-containing protein 40"/>
    <property type="match status" value="1"/>
</dbReference>
<dbReference type="InterPro" id="IPR001611">
    <property type="entry name" value="Leu-rich_rpt"/>
</dbReference>
<reference evidence="5" key="2">
    <citation type="submission" date="2025-09" db="UniProtKB">
        <authorList>
            <consortium name="Ensembl"/>
        </authorList>
    </citation>
    <scope>IDENTIFICATION</scope>
</reference>
<dbReference type="Gene3D" id="3.80.10.10">
    <property type="entry name" value="Ribonuclease Inhibitor"/>
    <property type="match status" value="4"/>
</dbReference>
<protein>
    <recommendedName>
        <fullName evidence="3">Leucine-rich repeat-containing protein 40</fullName>
    </recommendedName>
</protein>
<dbReference type="SMART" id="SM00365">
    <property type="entry name" value="LRR_SD22"/>
    <property type="match status" value="5"/>
</dbReference>
<dbReference type="FunFam" id="3.80.10.10:FF:000265">
    <property type="entry name" value="Leucine-rich repeat-containing protein 40"/>
    <property type="match status" value="1"/>
</dbReference>
<gene>
    <name evidence="5" type="primary">LRRC40</name>
</gene>
<dbReference type="InterPro" id="IPR003591">
    <property type="entry name" value="Leu-rich_rpt_typical-subtyp"/>
</dbReference>
<organism evidence="5 6">
    <name type="scientific">Laticauda laticaudata</name>
    <name type="common">Blue-ringed sea krait</name>
    <name type="synonym">Blue-lipped sea krait</name>
    <dbReference type="NCBI Taxonomy" id="8630"/>
    <lineage>
        <taxon>Eukaryota</taxon>
        <taxon>Metazoa</taxon>
        <taxon>Chordata</taxon>
        <taxon>Craniata</taxon>
        <taxon>Vertebrata</taxon>
        <taxon>Euteleostomi</taxon>
        <taxon>Lepidosauria</taxon>
        <taxon>Squamata</taxon>
        <taxon>Bifurcata</taxon>
        <taxon>Unidentata</taxon>
        <taxon>Episquamata</taxon>
        <taxon>Toxicofera</taxon>
        <taxon>Serpentes</taxon>
        <taxon>Colubroidea</taxon>
        <taxon>Elapidae</taxon>
        <taxon>Laticaudinae</taxon>
        <taxon>Laticauda</taxon>
    </lineage>
</organism>
<evidence type="ECO:0000313" key="6">
    <source>
        <dbReference type="Proteomes" id="UP000694406"/>
    </source>
</evidence>
<dbReference type="PROSITE" id="PS51450">
    <property type="entry name" value="LRR"/>
    <property type="match status" value="10"/>
</dbReference>
<keyword evidence="1" id="KW-0433">Leucine-rich repeat</keyword>
<dbReference type="FunFam" id="3.80.10.10:FF:000193">
    <property type="entry name" value="Leucine-rich repeat-containing protein 40"/>
    <property type="match status" value="1"/>
</dbReference>
<dbReference type="SUPFAM" id="SSF52058">
    <property type="entry name" value="L domain-like"/>
    <property type="match status" value="2"/>
</dbReference>
<dbReference type="GeneTree" id="ENSGT00940000156968"/>